<name>A0A238KKB0_9RHOB</name>
<feature type="transmembrane region" description="Helical" evidence="1">
    <location>
        <begin position="69"/>
        <end position="93"/>
    </location>
</feature>
<dbReference type="GO" id="GO:0004175">
    <property type="term" value="F:endopeptidase activity"/>
    <property type="evidence" value="ECO:0007669"/>
    <property type="project" value="UniProtKB-ARBA"/>
</dbReference>
<keyword evidence="3" id="KW-0645">Protease</keyword>
<gene>
    <name evidence="3" type="ORF">PEV8663_02616</name>
</gene>
<feature type="transmembrane region" description="Helical" evidence="1">
    <location>
        <begin position="273"/>
        <end position="291"/>
    </location>
</feature>
<keyword evidence="1" id="KW-1133">Transmembrane helix</keyword>
<organism evidence="3 4">
    <name type="scientific">Pelagimonas varians</name>
    <dbReference type="NCBI Taxonomy" id="696760"/>
    <lineage>
        <taxon>Bacteria</taxon>
        <taxon>Pseudomonadati</taxon>
        <taxon>Pseudomonadota</taxon>
        <taxon>Alphaproteobacteria</taxon>
        <taxon>Rhodobacterales</taxon>
        <taxon>Roseobacteraceae</taxon>
        <taxon>Pelagimonas</taxon>
    </lineage>
</organism>
<keyword evidence="1" id="KW-0472">Membrane</keyword>
<dbReference type="PANTHER" id="PTHR36435:SF1">
    <property type="entry name" value="CAAX AMINO TERMINAL PROTEASE FAMILY PROTEIN"/>
    <property type="match status" value="1"/>
</dbReference>
<evidence type="ECO:0000256" key="1">
    <source>
        <dbReference type="SAM" id="Phobius"/>
    </source>
</evidence>
<evidence type="ECO:0000313" key="3">
    <source>
        <dbReference type="EMBL" id="SMX43213.1"/>
    </source>
</evidence>
<accession>A0A238KKB0</accession>
<evidence type="ECO:0000313" key="4">
    <source>
        <dbReference type="Proteomes" id="UP000220836"/>
    </source>
</evidence>
<dbReference type="RefSeq" id="WP_097805102.1">
    <property type="nucleotide sequence ID" value="NZ_FXYH01000009.1"/>
</dbReference>
<sequence>MFPPRYAAFERLVTQARPTAGLGRLCFGLISVAFVYILLVQGVFALAQAVMTADGYLAFVAAIERGETAFGTLAILILMGGMAAGVLVAVELVHKRSFFGLFGPLGPMLEQFRCVTRAIAGLMALFVVVTLLIDRQGVVAGMPLGTWLMFLPLTLLGLLIQVAAEELVFRGYFQSQLAARFQSPLVWLVVPSAIFALLHYHPEALGGNAWLAVGWAFAFGLAAADLTARTGTLGPALAMHLVNNFVALGLLSIQGELSGLSLWHLPYGPGDEVALRAQMPSEFLIILIYWLSARLALRV</sequence>
<feature type="transmembrane region" description="Helical" evidence="1">
    <location>
        <begin position="145"/>
        <end position="164"/>
    </location>
</feature>
<feature type="transmembrane region" description="Helical" evidence="1">
    <location>
        <begin position="233"/>
        <end position="253"/>
    </location>
</feature>
<protein>
    <submittedName>
        <fullName evidence="3">CAAX amino terminal protease self- immunity</fullName>
    </submittedName>
</protein>
<keyword evidence="1" id="KW-0812">Transmembrane</keyword>
<dbReference type="GO" id="GO:0080120">
    <property type="term" value="P:CAAX-box protein maturation"/>
    <property type="evidence" value="ECO:0007669"/>
    <property type="project" value="UniProtKB-ARBA"/>
</dbReference>
<evidence type="ECO:0000259" key="2">
    <source>
        <dbReference type="Pfam" id="PF02517"/>
    </source>
</evidence>
<feature type="domain" description="CAAX prenyl protease 2/Lysostaphin resistance protein A-like" evidence="2">
    <location>
        <begin position="149"/>
        <end position="246"/>
    </location>
</feature>
<dbReference type="GO" id="GO:0006508">
    <property type="term" value="P:proteolysis"/>
    <property type="evidence" value="ECO:0007669"/>
    <property type="project" value="UniProtKB-KW"/>
</dbReference>
<dbReference type="Pfam" id="PF02517">
    <property type="entry name" value="Rce1-like"/>
    <property type="match status" value="1"/>
</dbReference>
<reference evidence="3 4" key="1">
    <citation type="submission" date="2017-05" db="EMBL/GenBank/DDBJ databases">
        <authorList>
            <person name="Song R."/>
            <person name="Chenine A.L."/>
            <person name="Ruprecht R.M."/>
        </authorList>
    </citation>
    <scope>NUCLEOTIDE SEQUENCE [LARGE SCALE GENOMIC DNA]</scope>
    <source>
        <strain evidence="3 4">CECT 8663</strain>
    </source>
</reference>
<dbReference type="InterPro" id="IPR003675">
    <property type="entry name" value="Rce1/LyrA-like_dom"/>
</dbReference>
<proteinExistence type="predicted"/>
<feature type="transmembrane region" description="Helical" evidence="1">
    <location>
        <begin position="114"/>
        <end position="133"/>
    </location>
</feature>
<dbReference type="OrthoDB" id="7171777at2"/>
<dbReference type="EMBL" id="FXYH01000009">
    <property type="protein sequence ID" value="SMX43213.1"/>
    <property type="molecule type" value="Genomic_DNA"/>
</dbReference>
<dbReference type="Proteomes" id="UP000220836">
    <property type="component" value="Unassembled WGS sequence"/>
</dbReference>
<keyword evidence="4" id="KW-1185">Reference proteome</keyword>
<feature type="transmembrane region" description="Helical" evidence="1">
    <location>
        <begin position="185"/>
        <end position="202"/>
    </location>
</feature>
<feature type="transmembrane region" description="Helical" evidence="1">
    <location>
        <begin position="21"/>
        <end position="49"/>
    </location>
</feature>
<dbReference type="InterPro" id="IPR052710">
    <property type="entry name" value="CAAX_protease"/>
</dbReference>
<feature type="transmembrane region" description="Helical" evidence="1">
    <location>
        <begin position="208"/>
        <end position="226"/>
    </location>
</feature>
<keyword evidence="3" id="KW-0378">Hydrolase</keyword>
<dbReference type="AlphaFoldDB" id="A0A238KKB0"/>
<dbReference type="PANTHER" id="PTHR36435">
    <property type="entry name" value="SLR1288 PROTEIN"/>
    <property type="match status" value="1"/>
</dbReference>